<evidence type="ECO:0008006" key="3">
    <source>
        <dbReference type="Google" id="ProtNLM"/>
    </source>
</evidence>
<evidence type="ECO:0000313" key="2">
    <source>
        <dbReference type="Proteomes" id="UP000028725"/>
    </source>
</evidence>
<comment type="caution">
    <text evidence="1">The sequence shown here is derived from an EMBL/GenBank/DDBJ whole genome shotgun (WGS) entry which is preliminary data.</text>
</comment>
<organism evidence="1 2">
    <name type="scientific">Hyalangium minutum</name>
    <dbReference type="NCBI Taxonomy" id="394096"/>
    <lineage>
        <taxon>Bacteria</taxon>
        <taxon>Pseudomonadati</taxon>
        <taxon>Myxococcota</taxon>
        <taxon>Myxococcia</taxon>
        <taxon>Myxococcales</taxon>
        <taxon>Cystobacterineae</taxon>
        <taxon>Archangiaceae</taxon>
        <taxon>Hyalangium</taxon>
    </lineage>
</organism>
<dbReference type="AlphaFoldDB" id="A0A085WB47"/>
<gene>
    <name evidence="1" type="ORF">DB31_1928</name>
</gene>
<proteinExistence type="predicted"/>
<dbReference type="SUPFAM" id="SSF50494">
    <property type="entry name" value="Trypsin-like serine proteases"/>
    <property type="match status" value="1"/>
</dbReference>
<keyword evidence="2" id="KW-1185">Reference proteome</keyword>
<sequence>MAGFGYDKDKGGLYGARYYRTNKVVTPQEPSNGRFIYEQQGPFTYNGFDGGPCFREEGNDRKLVGIASAGTEKELPLMSTVFFGDWIRSEIRRAAQ</sequence>
<accession>A0A085WB47</accession>
<name>A0A085WB47_9BACT</name>
<protein>
    <recommendedName>
        <fullName evidence="3">Peptidase S1 domain-containing protein</fullName>
    </recommendedName>
</protein>
<dbReference type="EMBL" id="JMCB01000013">
    <property type="protein sequence ID" value="KFE64910.1"/>
    <property type="molecule type" value="Genomic_DNA"/>
</dbReference>
<dbReference type="Proteomes" id="UP000028725">
    <property type="component" value="Unassembled WGS sequence"/>
</dbReference>
<dbReference type="InterPro" id="IPR009003">
    <property type="entry name" value="Peptidase_S1_PA"/>
</dbReference>
<reference evidence="1 2" key="1">
    <citation type="submission" date="2014-04" db="EMBL/GenBank/DDBJ databases">
        <title>Genome assembly of Hyalangium minutum DSM 14724.</title>
        <authorList>
            <person name="Sharma G."/>
            <person name="Subramanian S."/>
        </authorList>
    </citation>
    <scope>NUCLEOTIDE SEQUENCE [LARGE SCALE GENOMIC DNA]</scope>
    <source>
        <strain evidence="1 2">DSM 14724</strain>
    </source>
</reference>
<evidence type="ECO:0000313" key="1">
    <source>
        <dbReference type="EMBL" id="KFE64910.1"/>
    </source>
</evidence>